<evidence type="ECO:0000256" key="9">
    <source>
        <dbReference type="ARBA" id="ARBA00022989"/>
    </source>
</evidence>
<keyword evidence="7" id="KW-0479">Metal-binding</keyword>
<evidence type="ECO:0000256" key="8">
    <source>
        <dbReference type="ARBA" id="ARBA00022982"/>
    </source>
</evidence>
<proteinExistence type="inferred from homology"/>
<organism evidence="15 16">
    <name type="scientific">Pelagovum pacificum</name>
    <dbReference type="NCBI Taxonomy" id="2588711"/>
    <lineage>
        <taxon>Bacteria</taxon>
        <taxon>Pseudomonadati</taxon>
        <taxon>Pseudomonadota</taxon>
        <taxon>Alphaproteobacteria</taxon>
        <taxon>Rhodobacterales</taxon>
        <taxon>Paracoccaceae</taxon>
        <taxon>Pelagovum</taxon>
    </lineage>
</organism>
<evidence type="ECO:0000256" key="6">
    <source>
        <dbReference type="ARBA" id="ARBA00022692"/>
    </source>
</evidence>
<feature type="domain" description="Cytochrome b561 bacterial/Ni-hydrogenase" evidence="14">
    <location>
        <begin position="7"/>
        <end position="153"/>
    </location>
</feature>
<dbReference type="GO" id="GO:0005886">
    <property type="term" value="C:plasma membrane"/>
    <property type="evidence" value="ECO:0007669"/>
    <property type="project" value="UniProtKB-SubCell"/>
</dbReference>
<keyword evidence="11 13" id="KW-0472">Membrane</keyword>
<dbReference type="SUPFAM" id="SSF81342">
    <property type="entry name" value="Transmembrane di-heme cytochromes"/>
    <property type="match status" value="1"/>
</dbReference>
<comment type="cofactor">
    <cofactor evidence="1">
        <name>heme b</name>
        <dbReference type="ChEBI" id="CHEBI:60344"/>
    </cofactor>
</comment>
<evidence type="ECO:0000256" key="7">
    <source>
        <dbReference type="ARBA" id="ARBA00022723"/>
    </source>
</evidence>
<dbReference type="Pfam" id="PF01292">
    <property type="entry name" value="Ni_hydr_CYTB"/>
    <property type="match status" value="1"/>
</dbReference>
<comment type="similarity">
    <text evidence="12">Belongs to the cytochrome b561 family.</text>
</comment>
<evidence type="ECO:0000256" key="12">
    <source>
        <dbReference type="ARBA" id="ARBA00037975"/>
    </source>
</evidence>
<reference evidence="15 16" key="1">
    <citation type="submission" date="2019-06" db="EMBL/GenBank/DDBJ databases">
        <title>Genome of new Rhodobacteraceae sp. SM1903.</title>
        <authorList>
            <person name="Ren X."/>
        </authorList>
    </citation>
    <scope>NUCLEOTIDE SEQUENCE [LARGE SCALE GENOMIC DNA]</scope>
    <source>
        <strain evidence="15 16">SM1903</strain>
    </source>
</reference>
<dbReference type="GO" id="GO:0020037">
    <property type="term" value="F:heme binding"/>
    <property type="evidence" value="ECO:0007669"/>
    <property type="project" value="TreeGrafter"/>
</dbReference>
<keyword evidence="4" id="KW-1003">Cell membrane</keyword>
<evidence type="ECO:0000256" key="3">
    <source>
        <dbReference type="ARBA" id="ARBA00022448"/>
    </source>
</evidence>
<dbReference type="Proteomes" id="UP000314011">
    <property type="component" value="Unassembled WGS sequence"/>
</dbReference>
<gene>
    <name evidence="15" type="ORF">FHY64_11435</name>
</gene>
<dbReference type="EMBL" id="VFFF01000001">
    <property type="protein sequence ID" value="TNY33841.1"/>
    <property type="molecule type" value="Genomic_DNA"/>
</dbReference>
<comment type="subcellular location">
    <subcellularLocation>
        <location evidence="2">Cell membrane</location>
        <topology evidence="2">Multi-pass membrane protein</topology>
    </subcellularLocation>
</comment>
<dbReference type="GO" id="GO:0046872">
    <property type="term" value="F:metal ion binding"/>
    <property type="evidence" value="ECO:0007669"/>
    <property type="project" value="UniProtKB-KW"/>
</dbReference>
<dbReference type="OrthoDB" id="8156287at2"/>
<dbReference type="InterPro" id="IPR052168">
    <property type="entry name" value="Cytochrome_b561_oxidase"/>
</dbReference>
<dbReference type="AlphaFoldDB" id="A0A5C5GIZ2"/>
<evidence type="ECO:0000256" key="11">
    <source>
        <dbReference type="ARBA" id="ARBA00023136"/>
    </source>
</evidence>
<accession>A0A5C5GIZ2</accession>
<keyword evidence="10" id="KW-0408">Iron</keyword>
<dbReference type="GO" id="GO:0009055">
    <property type="term" value="F:electron transfer activity"/>
    <property type="evidence" value="ECO:0007669"/>
    <property type="project" value="InterPro"/>
</dbReference>
<evidence type="ECO:0000256" key="5">
    <source>
        <dbReference type="ARBA" id="ARBA00022617"/>
    </source>
</evidence>
<evidence type="ECO:0000256" key="2">
    <source>
        <dbReference type="ARBA" id="ARBA00004651"/>
    </source>
</evidence>
<name>A0A5C5GIZ2_9RHOB</name>
<comment type="caution">
    <text evidence="15">The sequence shown here is derived from an EMBL/GenBank/DDBJ whole genome shotgun (WGS) entry which is preliminary data.</text>
</comment>
<dbReference type="GO" id="GO:0022904">
    <property type="term" value="P:respiratory electron transport chain"/>
    <property type="evidence" value="ECO:0007669"/>
    <property type="project" value="InterPro"/>
</dbReference>
<dbReference type="InterPro" id="IPR011577">
    <property type="entry name" value="Cyt_b561_bac/Ni-Hgenase"/>
</dbReference>
<dbReference type="RefSeq" id="WP_140194619.1">
    <property type="nucleotide sequence ID" value="NZ_CP065915.1"/>
</dbReference>
<protein>
    <submittedName>
        <fullName evidence="15">Cytochrome b</fullName>
    </submittedName>
</protein>
<keyword evidence="8" id="KW-0249">Electron transport</keyword>
<evidence type="ECO:0000313" key="15">
    <source>
        <dbReference type="EMBL" id="TNY33841.1"/>
    </source>
</evidence>
<evidence type="ECO:0000256" key="13">
    <source>
        <dbReference type="SAM" id="Phobius"/>
    </source>
</evidence>
<keyword evidence="3" id="KW-0813">Transport</keyword>
<feature type="transmembrane region" description="Helical" evidence="13">
    <location>
        <begin position="121"/>
        <end position="139"/>
    </location>
</feature>
<dbReference type="PANTHER" id="PTHR30529">
    <property type="entry name" value="CYTOCHROME B561"/>
    <property type="match status" value="1"/>
</dbReference>
<keyword evidence="6 13" id="KW-0812">Transmembrane</keyword>
<keyword evidence="5" id="KW-0349">Heme</keyword>
<evidence type="ECO:0000256" key="10">
    <source>
        <dbReference type="ARBA" id="ARBA00023004"/>
    </source>
</evidence>
<evidence type="ECO:0000256" key="4">
    <source>
        <dbReference type="ARBA" id="ARBA00022475"/>
    </source>
</evidence>
<feature type="transmembrane region" description="Helical" evidence="13">
    <location>
        <begin position="12"/>
        <end position="29"/>
    </location>
</feature>
<feature type="transmembrane region" description="Helical" evidence="13">
    <location>
        <begin position="91"/>
        <end position="109"/>
    </location>
</feature>
<sequence length="157" mass="17025">MAKVSGYSRQQIALHWAVVVLVGFQFVAHDGMEHAWRDGTTGLGAIAHVAVGLTVLVLMLVRLAIRLRRGAPPPPESDKSIFRIAADVTHWAFYALLMLIPLSGALAWFGGLEAPAEGHEVMGNLLLAVIALHAFAAVFHKHITGTRVLDRMVYPSD</sequence>
<evidence type="ECO:0000256" key="1">
    <source>
        <dbReference type="ARBA" id="ARBA00001970"/>
    </source>
</evidence>
<feature type="transmembrane region" description="Helical" evidence="13">
    <location>
        <begin position="41"/>
        <end position="61"/>
    </location>
</feature>
<dbReference type="PANTHER" id="PTHR30529:SF1">
    <property type="entry name" value="CYTOCHROME B561 HOMOLOG 2"/>
    <property type="match status" value="1"/>
</dbReference>
<keyword evidence="9 13" id="KW-1133">Transmembrane helix</keyword>
<dbReference type="InterPro" id="IPR016174">
    <property type="entry name" value="Di-haem_cyt_TM"/>
</dbReference>
<evidence type="ECO:0000259" key="14">
    <source>
        <dbReference type="Pfam" id="PF01292"/>
    </source>
</evidence>
<evidence type="ECO:0000313" key="16">
    <source>
        <dbReference type="Proteomes" id="UP000314011"/>
    </source>
</evidence>
<keyword evidence="16" id="KW-1185">Reference proteome</keyword>